<sequence length="107" mass="11818">MNPKSMGKMMKQAQQMQKKMGEVQQKLSELEIIGVASDGLVKVVMDGKQKVIDIKIDSSLLNEEIDMLEDLILTAVNQAVIKSHELAEKHMNDVTGNLLGNIKLPGM</sequence>
<evidence type="ECO:0008006" key="4">
    <source>
        <dbReference type="Google" id="ProtNLM"/>
    </source>
</evidence>
<feature type="region of interest" description="Disordered" evidence="2">
    <location>
        <begin position="1"/>
        <end position="20"/>
    </location>
</feature>
<name>A0A381SQG1_9ZZZZ</name>
<reference evidence="3" key="1">
    <citation type="submission" date="2018-05" db="EMBL/GenBank/DDBJ databases">
        <authorList>
            <person name="Lanie J.A."/>
            <person name="Ng W.-L."/>
            <person name="Kazmierczak K.M."/>
            <person name="Andrzejewski T.M."/>
            <person name="Davidsen T.M."/>
            <person name="Wayne K.J."/>
            <person name="Tettelin H."/>
            <person name="Glass J.I."/>
            <person name="Rusch D."/>
            <person name="Podicherti R."/>
            <person name="Tsui H.-C.T."/>
            <person name="Winkler M.E."/>
        </authorList>
    </citation>
    <scope>NUCLEOTIDE SEQUENCE</scope>
</reference>
<proteinExistence type="inferred from homology"/>
<dbReference type="PIRSF" id="PIRSF004555">
    <property type="entry name" value="UCP004555"/>
    <property type="match status" value="1"/>
</dbReference>
<dbReference type="SUPFAM" id="SSF82607">
    <property type="entry name" value="YbaB-like"/>
    <property type="match status" value="1"/>
</dbReference>
<evidence type="ECO:0000313" key="3">
    <source>
        <dbReference type="EMBL" id="SVA05644.1"/>
    </source>
</evidence>
<dbReference type="HAMAP" id="MF_00274">
    <property type="entry name" value="DNA_YbaB_EbfC"/>
    <property type="match status" value="1"/>
</dbReference>
<organism evidence="3">
    <name type="scientific">marine metagenome</name>
    <dbReference type="NCBI Taxonomy" id="408172"/>
    <lineage>
        <taxon>unclassified sequences</taxon>
        <taxon>metagenomes</taxon>
        <taxon>ecological metagenomes</taxon>
    </lineage>
</organism>
<evidence type="ECO:0000256" key="2">
    <source>
        <dbReference type="SAM" id="MobiDB-lite"/>
    </source>
</evidence>
<feature type="compositionally biased region" description="Low complexity" evidence="2">
    <location>
        <begin position="8"/>
        <end position="18"/>
    </location>
</feature>
<evidence type="ECO:0000256" key="1">
    <source>
        <dbReference type="ARBA" id="ARBA00023125"/>
    </source>
</evidence>
<dbReference type="AlphaFoldDB" id="A0A381SQG1"/>
<dbReference type="PANTHER" id="PTHR33449:SF1">
    <property type="entry name" value="NUCLEOID-ASSOCIATED PROTEIN YBAB"/>
    <property type="match status" value="1"/>
</dbReference>
<dbReference type="GO" id="GO:0005829">
    <property type="term" value="C:cytosol"/>
    <property type="evidence" value="ECO:0007669"/>
    <property type="project" value="TreeGrafter"/>
</dbReference>
<accession>A0A381SQG1</accession>
<gene>
    <name evidence="3" type="ORF">METZ01_LOCUS58498</name>
</gene>
<dbReference type="InterPro" id="IPR036894">
    <property type="entry name" value="YbaB-like_sf"/>
</dbReference>
<dbReference type="EMBL" id="UINC01003361">
    <property type="protein sequence ID" value="SVA05644.1"/>
    <property type="molecule type" value="Genomic_DNA"/>
</dbReference>
<dbReference type="Pfam" id="PF02575">
    <property type="entry name" value="YbaB_DNA_bd"/>
    <property type="match status" value="1"/>
</dbReference>
<dbReference type="NCBIfam" id="TIGR00103">
    <property type="entry name" value="DNA_YbaB_EbfC"/>
    <property type="match status" value="1"/>
</dbReference>
<protein>
    <recommendedName>
        <fullName evidence="4">Nucleoid-associated protein</fullName>
    </recommendedName>
</protein>
<dbReference type="Gene3D" id="3.30.1310.10">
    <property type="entry name" value="Nucleoid-associated protein YbaB-like domain"/>
    <property type="match status" value="1"/>
</dbReference>
<dbReference type="InterPro" id="IPR004401">
    <property type="entry name" value="YbaB/EbfC"/>
</dbReference>
<dbReference type="GO" id="GO:0003677">
    <property type="term" value="F:DNA binding"/>
    <property type="evidence" value="ECO:0007669"/>
    <property type="project" value="UniProtKB-KW"/>
</dbReference>
<dbReference type="PANTHER" id="PTHR33449">
    <property type="entry name" value="NUCLEOID-ASSOCIATED PROTEIN YBAB"/>
    <property type="match status" value="1"/>
</dbReference>
<keyword evidence="1" id="KW-0238">DNA-binding</keyword>